<organism evidence="13 14">
    <name type="scientific">Phaeodactylibacter xiamenensis</name>
    <dbReference type="NCBI Taxonomy" id="1524460"/>
    <lineage>
        <taxon>Bacteria</taxon>
        <taxon>Pseudomonadati</taxon>
        <taxon>Bacteroidota</taxon>
        <taxon>Saprospiria</taxon>
        <taxon>Saprospirales</taxon>
        <taxon>Haliscomenobacteraceae</taxon>
        <taxon>Phaeodactylibacter</taxon>
    </lineage>
</organism>
<feature type="domain" description="Cation efflux protein transmembrane" evidence="10">
    <location>
        <begin position="14"/>
        <end position="202"/>
    </location>
</feature>
<dbReference type="GO" id="GO:0005385">
    <property type="term" value="F:zinc ion transmembrane transporter activity"/>
    <property type="evidence" value="ECO:0007669"/>
    <property type="project" value="TreeGrafter"/>
</dbReference>
<reference evidence="13 14" key="1">
    <citation type="journal article" date="2014" name="Int. J. Syst. Evol. Microbiol.">
        <title>Phaeodactylibacter xiamenensis gen. nov., sp. nov., a member of the family Saprospiraceae isolated from the marine alga Phaeodactylum tricornutum.</title>
        <authorList>
            <person name="Chen Z.Jr."/>
            <person name="Lei X."/>
            <person name="Lai Q."/>
            <person name="Li Y."/>
            <person name="Zhang B."/>
            <person name="Zhang J."/>
            <person name="Zhang H."/>
            <person name="Yang L."/>
            <person name="Zheng W."/>
            <person name="Tian Y."/>
            <person name="Yu Z."/>
            <person name="Xu H.Jr."/>
            <person name="Zheng T."/>
        </authorList>
    </citation>
    <scope>NUCLEOTIDE SEQUENCE [LARGE SCALE GENOMIC DNA]</scope>
    <source>
        <strain evidence="13 14">KD52</strain>
    </source>
</reference>
<dbReference type="STRING" id="1524460.IX84_31195"/>
<evidence type="ECO:0000313" key="12">
    <source>
        <dbReference type="EMBL" id="KGE84781.1"/>
    </source>
</evidence>
<sequence>MSHNHYHNSSGKNLKVAFFLNLGFTIFEIIGGFYVNSVAIISDAVHDLGDSLSLGTAWYLDEKSKEKADKKFSFGYARLSLLGALINSLVLIAGSIYVIYEAVGRILEPQHSDSGGMMVFAIIGIIVNGYAAWKMSEGSSLNEKVVSWHLLEDVLGWVAVFIVALILNFKDIHYLDPVLSLLITVYILWGVIKRLKETLFIFLQGVPKDMDLLKVEQELCAIRNVQSTHHTHIWSLEGENHVFTSHLKLKNITELRQVLEVKKEVKNRLKKYPFQHFTIEIELAEETCELLD</sequence>
<keyword evidence="4 9" id="KW-0812">Transmembrane</keyword>
<evidence type="ECO:0000256" key="8">
    <source>
        <dbReference type="ARBA" id="ARBA00023136"/>
    </source>
</evidence>
<dbReference type="PANTHER" id="PTHR11562:SF17">
    <property type="entry name" value="RE54080P-RELATED"/>
    <property type="match status" value="1"/>
</dbReference>
<reference evidence="13" key="2">
    <citation type="submission" date="2014-07" db="EMBL/GenBank/DDBJ databases">
        <authorList>
            <person name="Chen Z."/>
            <person name="Lei X."/>
            <person name="Zhang J."/>
            <person name="Zhang B."/>
            <person name="Li Y."/>
            <person name="Zhang H."/>
            <person name="Zheng T."/>
        </authorList>
    </citation>
    <scope>NUCLEOTIDE SEQUENCE</scope>
    <source>
        <strain evidence="13">KD52</strain>
    </source>
</reference>
<keyword evidence="8 9" id="KW-0472">Membrane</keyword>
<dbReference type="OrthoDB" id="9809646at2"/>
<dbReference type="Pfam" id="PF01545">
    <property type="entry name" value="Cation_efflux"/>
    <property type="match status" value="1"/>
</dbReference>
<comment type="similarity">
    <text evidence="2">Belongs to the cation diffusion facilitator (CDF) transporter (TC 2.A.4) family. SLC30A subfamily.</text>
</comment>
<keyword evidence="5" id="KW-0862">Zinc</keyword>
<dbReference type="InterPro" id="IPR027469">
    <property type="entry name" value="Cation_efflux_TMD_sf"/>
</dbReference>
<evidence type="ECO:0000313" key="13">
    <source>
        <dbReference type="EMBL" id="KGE84848.1"/>
    </source>
</evidence>
<dbReference type="EMBL" id="JPOS01000140">
    <property type="protein sequence ID" value="KGE84781.1"/>
    <property type="molecule type" value="Genomic_DNA"/>
</dbReference>
<keyword evidence="6 9" id="KW-1133">Transmembrane helix</keyword>
<dbReference type="NCBIfam" id="TIGR01297">
    <property type="entry name" value="CDF"/>
    <property type="match status" value="1"/>
</dbReference>
<dbReference type="AlphaFoldDB" id="A0A098RZA0"/>
<evidence type="ECO:0000259" key="11">
    <source>
        <dbReference type="Pfam" id="PF16916"/>
    </source>
</evidence>
<evidence type="ECO:0000256" key="2">
    <source>
        <dbReference type="ARBA" id="ARBA00008873"/>
    </source>
</evidence>
<evidence type="ECO:0000256" key="1">
    <source>
        <dbReference type="ARBA" id="ARBA00004141"/>
    </source>
</evidence>
<keyword evidence="5" id="KW-0864">Zinc transport</keyword>
<dbReference type="InterPro" id="IPR058533">
    <property type="entry name" value="Cation_efflux_TM"/>
</dbReference>
<evidence type="ECO:0000313" key="14">
    <source>
        <dbReference type="Proteomes" id="UP000029736"/>
    </source>
</evidence>
<keyword evidence="3" id="KW-0813">Transport</keyword>
<dbReference type="PANTHER" id="PTHR11562">
    <property type="entry name" value="CATION EFFLUX PROTEIN/ ZINC TRANSPORTER"/>
    <property type="match status" value="1"/>
</dbReference>
<comment type="subcellular location">
    <subcellularLocation>
        <location evidence="1">Membrane</location>
        <topology evidence="1">Multi-pass membrane protein</topology>
    </subcellularLocation>
</comment>
<dbReference type="InterPro" id="IPR002524">
    <property type="entry name" value="Cation_efflux"/>
</dbReference>
<dbReference type="GO" id="GO:0005886">
    <property type="term" value="C:plasma membrane"/>
    <property type="evidence" value="ECO:0007669"/>
    <property type="project" value="TreeGrafter"/>
</dbReference>
<feature type="transmembrane region" description="Helical" evidence="9">
    <location>
        <begin position="172"/>
        <end position="192"/>
    </location>
</feature>
<dbReference type="RefSeq" id="WP_044230150.1">
    <property type="nucleotide sequence ID" value="NZ_JPOS01000105.1"/>
</dbReference>
<feature type="transmembrane region" description="Helical" evidence="9">
    <location>
        <begin position="16"/>
        <end position="35"/>
    </location>
</feature>
<feature type="transmembrane region" description="Helical" evidence="9">
    <location>
        <begin position="115"/>
        <end position="133"/>
    </location>
</feature>
<gene>
    <name evidence="13" type="ORF">IX84_31195</name>
    <name evidence="12" type="ORF">IX84_31995</name>
</gene>
<feature type="transmembrane region" description="Helical" evidence="9">
    <location>
        <begin position="79"/>
        <end position="100"/>
    </location>
</feature>
<protein>
    <submittedName>
        <fullName evidence="13">Cobalt transporter</fullName>
    </submittedName>
</protein>
<evidence type="ECO:0000256" key="3">
    <source>
        <dbReference type="ARBA" id="ARBA00022448"/>
    </source>
</evidence>
<evidence type="ECO:0000256" key="9">
    <source>
        <dbReference type="SAM" id="Phobius"/>
    </source>
</evidence>
<keyword evidence="14" id="KW-1185">Reference proteome</keyword>
<feature type="transmembrane region" description="Helical" evidence="9">
    <location>
        <begin position="145"/>
        <end position="166"/>
    </location>
</feature>
<dbReference type="SUPFAM" id="SSF161111">
    <property type="entry name" value="Cation efflux protein transmembrane domain-like"/>
    <property type="match status" value="1"/>
</dbReference>
<accession>A0A098RZA0</accession>
<dbReference type="EMBL" id="JPOS01000105">
    <property type="protein sequence ID" value="KGE84848.1"/>
    <property type="molecule type" value="Genomic_DNA"/>
</dbReference>
<evidence type="ECO:0000256" key="4">
    <source>
        <dbReference type="ARBA" id="ARBA00022692"/>
    </source>
</evidence>
<evidence type="ECO:0000256" key="7">
    <source>
        <dbReference type="ARBA" id="ARBA00023065"/>
    </source>
</evidence>
<dbReference type="InterPro" id="IPR050681">
    <property type="entry name" value="CDF/SLC30A"/>
</dbReference>
<dbReference type="InterPro" id="IPR027470">
    <property type="entry name" value="Cation_efflux_CTD"/>
</dbReference>
<name>A0A098RZA0_9BACT</name>
<proteinExistence type="inferred from homology"/>
<dbReference type="Proteomes" id="UP000029736">
    <property type="component" value="Unassembled WGS sequence"/>
</dbReference>
<keyword evidence="7" id="KW-0406">Ion transport</keyword>
<dbReference type="Pfam" id="PF16916">
    <property type="entry name" value="ZT_dimer"/>
    <property type="match status" value="1"/>
</dbReference>
<evidence type="ECO:0000259" key="10">
    <source>
        <dbReference type="Pfam" id="PF01545"/>
    </source>
</evidence>
<comment type="caution">
    <text evidence="13">The sequence shown here is derived from an EMBL/GenBank/DDBJ whole genome shotgun (WGS) entry which is preliminary data.</text>
</comment>
<evidence type="ECO:0000256" key="5">
    <source>
        <dbReference type="ARBA" id="ARBA00022906"/>
    </source>
</evidence>
<feature type="domain" description="Cation efflux protein cytoplasmic" evidence="11">
    <location>
        <begin position="207"/>
        <end position="282"/>
    </location>
</feature>
<dbReference type="Gene3D" id="1.20.1510.10">
    <property type="entry name" value="Cation efflux protein transmembrane domain"/>
    <property type="match status" value="1"/>
</dbReference>
<evidence type="ECO:0000256" key="6">
    <source>
        <dbReference type="ARBA" id="ARBA00022989"/>
    </source>
</evidence>